<dbReference type="Pfam" id="PF10483">
    <property type="entry name" value="Elong_Iki1"/>
    <property type="match status" value="1"/>
</dbReference>
<dbReference type="CDD" id="cd19496">
    <property type="entry name" value="Elp5"/>
    <property type="match status" value="1"/>
</dbReference>
<dbReference type="GO" id="GO:0000049">
    <property type="term" value="F:tRNA binding"/>
    <property type="evidence" value="ECO:0007669"/>
    <property type="project" value="TreeGrafter"/>
</dbReference>
<keyword evidence="7" id="KW-0819">tRNA processing</keyword>
<dbReference type="RefSeq" id="XP_051365914.1">
    <property type="nucleotide sequence ID" value="XM_051502754.1"/>
</dbReference>
<comment type="subcellular location">
    <subcellularLocation>
        <location evidence="2">Cytoplasm</location>
    </subcellularLocation>
    <subcellularLocation>
        <location evidence="1">Nucleus</location>
    </subcellularLocation>
</comment>
<accession>A0A9P9Y815</accession>
<dbReference type="Gene3D" id="3.40.50.300">
    <property type="entry name" value="P-loop containing nucleotide triphosphate hydrolases"/>
    <property type="match status" value="1"/>
</dbReference>
<feature type="compositionally biased region" description="Basic and acidic residues" evidence="9">
    <location>
        <begin position="281"/>
        <end position="296"/>
    </location>
</feature>
<protein>
    <recommendedName>
        <fullName evidence="5">Elongator complex protein 5</fullName>
    </recommendedName>
</protein>
<dbReference type="GO" id="GO:0005634">
    <property type="term" value="C:nucleus"/>
    <property type="evidence" value="ECO:0007669"/>
    <property type="project" value="UniProtKB-SubCell"/>
</dbReference>
<dbReference type="Pfam" id="PF13919">
    <property type="entry name" value="ASXH"/>
    <property type="match status" value="1"/>
</dbReference>
<feature type="compositionally biased region" description="Polar residues" evidence="9">
    <location>
        <begin position="51"/>
        <end position="60"/>
    </location>
</feature>
<feature type="region of interest" description="Disordered" evidence="9">
    <location>
        <begin position="589"/>
        <end position="612"/>
    </location>
</feature>
<dbReference type="GO" id="GO:0005829">
    <property type="term" value="C:cytosol"/>
    <property type="evidence" value="ECO:0007669"/>
    <property type="project" value="TreeGrafter"/>
</dbReference>
<gene>
    <name evidence="11" type="ORF">J7T54_008152</name>
</gene>
<evidence type="ECO:0000256" key="5">
    <source>
        <dbReference type="ARBA" id="ARBA00020264"/>
    </source>
</evidence>
<dbReference type="PANTHER" id="PTHR15641">
    <property type="entry name" value="ELONGATOR COMPLEX PROTEIN 5"/>
    <property type="match status" value="1"/>
</dbReference>
<dbReference type="GO" id="GO:0033588">
    <property type="term" value="C:elongator holoenzyme complex"/>
    <property type="evidence" value="ECO:0007669"/>
    <property type="project" value="InterPro"/>
</dbReference>
<feature type="region of interest" description="Disordered" evidence="9">
    <location>
        <begin position="1"/>
        <end position="134"/>
    </location>
</feature>
<feature type="compositionally biased region" description="Basic residues" evidence="9">
    <location>
        <begin position="117"/>
        <end position="129"/>
    </location>
</feature>
<feature type="region of interest" description="Disordered" evidence="9">
    <location>
        <begin position="259"/>
        <end position="326"/>
    </location>
</feature>
<dbReference type="OrthoDB" id="166907at2759"/>
<dbReference type="GeneID" id="75834624"/>
<dbReference type="InterPro" id="IPR028020">
    <property type="entry name" value="ASX_DEUBAD_dom"/>
</dbReference>
<feature type="domain" description="ASX DEUBAD" evidence="10">
    <location>
        <begin position="124"/>
        <end position="251"/>
    </location>
</feature>
<comment type="similarity">
    <text evidence="4">Belongs to the ELP5 family.</text>
</comment>
<dbReference type="PANTHER" id="PTHR15641:SF1">
    <property type="entry name" value="ELONGATOR COMPLEX PROTEIN 5"/>
    <property type="match status" value="1"/>
</dbReference>
<reference evidence="11" key="1">
    <citation type="journal article" date="2021" name="J Fungi (Basel)">
        <title>Genomic and Metabolomic Analyses of the Marine Fungus Emericellopsis cladophorae: Insights into Saltwater Adaptability Mechanisms and Its Biosynthetic Potential.</title>
        <authorList>
            <person name="Goncalves M.F.M."/>
            <person name="Hilario S."/>
            <person name="Van de Peer Y."/>
            <person name="Esteves A.C."/>
            <person name="Alves A."/>
        </authorList>
    </citation>
    <scope>NUCLEOTIDE SEQUENCE</scope>
    <source>
        <strain evidence="11">MUM 19.33</strain>
    </source>
</reference>
<proteinExistence type="inferred from homology"/>
<comment type="pathway">
    <text evidence="3">tRNA modification; 5-methoxycarbonylmethyl-2-thiouridine-tRNA biosynthesis.</text>
</comment>
<sequence length="656" mass="72033">MQQAIADGDSSPLSSIDERFKLSSPWLTKRSSGLRDETLPDQTAAGKEDQSTQPAVNTQPPEVEASEIPDHECRNDGSGGSSQLSSDPTPTGTHGDGVNSRATHPAPGRKAQQTAHQAKKPSAQRRLKKPRWDAETIISDPRSPLAKADLRSLLSNHKAWDCLDAKEKAEIVALFPDQEAVIHGGSGEARPDFGVLRNDDTFRLDCATYVDNVAQGRFDPDWLTSAWTAHERRKMGDFDQYMIDKFEEDWATELPDEFKPARAQQSQHATKEAAAGNGADTNRHNDDGKDGAESLKRGLPAIGGEDSPKKAKGPNGEAARPVVDDSTMDQVMSEEQGAHSSAMSSPAPEKNVLDSLEQTAQPVVDEFVTRAKISKSKVIFCSFETFRKPKDVDCFIRASGKDLQSVRAELVAQYPAFDPIAARDKAAQRTIVIIDSVNSLASSDPEALAMFLTTIITPGISLIATHHVDVPIVLPKSWNEYEPHPFTILCHLATAILRLSNLQQEIERQKARNRSLVEPEWGLKEEREGVLFGLVETPKKELGVVVAMEVRRRSGRTVSEQFILTPSPPRPGKLMLLTDHDVFAAPMDEETAGGENGEEQPESTFSLGLTDKQRKDREGIVLPYFDAQTDIGAGEGGRILYEMGREDDFDDEEDEI</sequence>
<evidence type="ECO:0000256" key="9">
    <source>
        <dbReference type="SAM" id="MobiDB-lite"/>
    </source>
</evidence>
<evidence type="ECO:0000256" key="1">
    <source>
        <dbReference type="ARBA" id="ARBA00004123"/>
    </source>
</evidence>
<dbReference type="GO" id="GO:0002098">
    <property type="term" value="P:tRNA wobble uridine modification"/>
    <property type="evidence" value="ECO:0007669"/>
    <property type="project" value="InterPro"/>
</dbReference>
<dbReference type="AlphaFoldDB" id="A0A9P9Y815"/>
<keyword evidence="12" id="KW-1185">Reference proteome</keyword>
<evidence type="ECO:0000256" key="2">
    <source>
        <dbReference type="ARBA" id="ARBA00004496"/>
    </source>
</evidence>
<dbReference type="InterPro" id="IPR019519">
    <property type="entry name" value="Elp5"/>
</dbReference>
<evidence type="ECO:0000256" key="7">
    <source>
        <dbReference type="ARBA" id="ARBA00022694"/>
    </source>
</evidence>
<dbReference type="InterPro" id="IPR027417">
    <property type="entry name" value="P-loop_NTPase"/>
</dbReference>
<evidence type="ECO:0000256" key="8">
    <source>
        <dbReference type="ARBA" id="ARBA00023242"/>
    </source>
</evidence>
<reference evidence="11" key="2">
    <citation type="submission" date="2022-07" db="EMBL/GenBank/DDBJ databases">
        <authorList>
            <person name="Goncalves M.F.M."/>
            <person name="Hilario S."/>
            <person name="Van De Peer Y."/>
            <person name="Esteves A.C."/>
            <person name="Alves A."/>
        </authorList>
    </citation>
    <scope>NUCLEOTIDE SEQUENCE</scope>
    <source>
        <strain evidence="11">MUM 19.33</strain>
    </source>
</reference>
<organism evidence="11 12">
    <name type="scientific">Emericellopsis cladophorae</name>
    <dbReference type="NCBI Taxonomy" id="2686198"/>
    <lineage>
        <taxon>Eukaryota</taxon>
        <taxon>Fungi</taxon>
        <taxon>Dikarya</taxon>
        <taxon>Ascomycota</taxon>
        <taxon>Pezizomycotina</taxon>
        <taxon>Sordariomycetes</taxon>
        <taxon>Hypocreomycetidae</taxon>
        <taxon>Hypocreales</taxon>
        <taxon>Bionectriaceae</taxon>
        <taxon>Emericellopsis</taxon>
    </lineage>
</organism>
<evidence type="ECO:0000256" key="4">
    <source>
        <dbReference type="ARBA" id="ARBA00009567"/>
    </source>
</evidence>
<name>A0A9P9Y815_9HYPO</name>
<evidence type="ECO:0000259" key="10">
    <source>
        <dbReference type="Pfam" id="PF13919"/>
    </source>
</evidence>
<evidence type="ECO:0000256" key="6">
    <source>
        <dbReference type="ARBA" id="ARBA00022490"/>
    </source>
</evidence>
<evidence type="ECO:0000256" key="3">
    <source>
        <dbReference type="ARBA" id="ARBA00005043"/>
    </source>
</evidence>
<evidence type="ECO:0000313" key="12">
    <source>
        <dbReference type="Proteomes" id="UP001055219"/>
    </source>
</evidence>
<evidence type="ECO:0000313" key="11">
    <source>
        <dbReference type="EMBL" id="KAI6785058.1"/>
    </source>
</evidence>
<comment type="caution">
    <text evidence="11">The sequence shown here is derived from an EMBL/GenBank/DDBJ whole genome shotgun (WGS) entry which is preliminary data.</text>
</comment>
<keyword evidence="8" id="KW-0539">Nucleus</keyword>
<keyword evidence="6" id="KW-0963">Cytoplasm</keyword>
<feature type="compositionally biased region" description="Acidic residues" evidence="9">
    <location>
        <begin position="589"/>
        <end position="601"/>
    </location>
</feature>
<dbReference type="EMBL" id="JAGIXG020000003">
    <property type="protein sequence ID" value="KAI6785058.1"/>
    <property type="molecule type" value="Genomic_DNA"/>
</dbReference>
<dbReference type="Proteomes" id="UP001055219">
    <property type="component" value="Unassembled WGS sequence"/>
</dbReference>